<feature type="compositionally biased region" description="Polar residues" evidence="5">
    <location>
        <begin position="624"/>
        <end position="637"/>
    </location>
</feature>
<protein>
    <recommendedName>
        <fullName evidence="6">Type II/III secretion system secretin-like domain-containing protein</fullName>
    </recommendedName>
</protein>
<feature type="compositionally biased region" description="Low complexity" evidence="5">
    <location>
        <begin position="202"/>
        <end position="215"/>
    </location>
</feature>
<dbReference type="InterPro" id="IPR004846">
    <property type="entry name" value="T2SS/T3SS_dom"/>
</dbReference>
<dbReference type="Proteomes" id="UP000070058">
    <property type="component" value="Unassembled WGS sequence"/>
</dbReference>
<comment type="similarity">
    <text evidence="4">Belongs to the bacterial secretin family.</text>
</comment>
<feature type="compositionally biased region" description="Polar residues" evidence="5">
    <location>
        <begin position="327"/>
        <end position="348"/>
    </location>
</feature>
<accession>A0A139SLW9</accession>
<dbReference type="STRING" id="1548207.AXK11_06020"/>
<feature type="domain" description="Type II/III secretion system secretin-like" evidence="6">
    <location>
        <begin position="396"/>
        <end position="594"/>
    </location>
</feature>
<sequence length="646" mass="68631">MSARFPDRREFAVAVERLERELAGRRVAPRLQTRQEMLAEVDESWRRPRLFEEQAAVEGAASPAVSSLSRKLDGIVFPELSFTRVEIGRVVSALSAASVEFDRTGSDSAGAPDLPRGVNLVLLDPVEQQPTVTLTLRNTSLRRVLDFVTQSIGYQYELQGDAVVLRPGGESSPLETDFFPVSRATVLRMMGQGWQPPASAPTAQQGAFSSAGGSGAPAFTGQEAPALRYFLQQAGVNFEGTAGSSLAYDGSSIIVTHTALNLERIRNLLHRYNDIRQVEIEAKFMEVAEGALEELGISWSLSTKPTQRNAGAQARYAISGRPLSAAFSSSGTTQRGSITRPATVSPSGELTEGIDATFDNSPPAIPGAPSLGVGASALASVTGVIGEFDVNAVVRALSQKQGTDLLSAPKVTVLSGNTATITVAQELRYPQSFGQTQSQVGTGSASGGGSAGVAITAGTPQDFTTRNVGVELRVTPIVEEDDYSISLDLNPRVTEFDGFVEYGGPSVAISGSTTVNVPSGFYQPIFSVRDISTKVTIWDGATLIMGGLTREEVKKVNDKVPVVGDIPGLGRLFKSSGQSAQKRNLLIFVTANLLSPGGSPKNQSLPHLRANSLFQNPVLITPETSLPRQQLPAQNTPPEEHRTLDP</sequence>
<feature type="region of interest" description="Disordered" evidence="5">
    <location>
        <begin position="327"/>
        <end position="363"/>
    </location>
</feature>
<reference evidence="8" key="1">
    <citation type="submission" date="2016-02" db="EMBL/GenBank/DDBJ databases">
        <authorList>
            <person name="Sanders J.G."/>
            <person name="Lin J.Y."/>
            <person name="Wertz J.T."/>
            <person name="Russell J.A."/>
            <person name="Moreau C.S."/>
            <person name="Powell S."/>
        </authorList>
    </citation>
    <scope>NUCLEOTIDE SEQUENCE [LARGE SCALE GENOMIC DNA]</scope>
    <source>
        <strain evidence="8">CAG34</strain>
    </source>
</reference>
<name>A0A139SLW9_9BACT</name>
<organism evidence="7 8">
    <name type="scientific">Cephaloticoccus primus</name>
    <dbReference type="NCBI Taxonomy" id="1548207"/>
    <lineage>
        <taxon>Bacteria</taxon>
        <taxon>Pseudomonadati</taxon>
        <taxon>Verrucomicrobiota</taxon>
        <taxon>Opitutia</taxon>
        <taxon>Opitutales</taxon>
        <taxon>Opitutaceae</taxon>
        <taxon>Cephaloticoccus</taxon>
    </lineage>
</organism>
<comment type="subcellular location">
    <subcellularLocation>
        <location evidence="1">Membrane</location>
    </subcellularLocation>
</comment>
<dbReference type="EMBL" id="LSZQ01000046">
    <property type="protein sequence ID" value="KXU35545.1"/>
    <property type="molecule type" value="Genomic_DNA"/>
</dbReference>
<evidence type="ECO:0000256" key="5">
    <source>
        <dbReference type="SAM" id="MobiDB-lite"/>
    </source>
</evidence>
<dbReference type="PANTHER" id="PTHR30332">
    <property type="entry name" value="PROBABLE GENERAL SECRETION PATHWAY PROTEIN D"/>
    <property type="match status" value="1"/>
</dbReference>
<evidence type="ECO:0000256" key="4">
    <source>
        <dbReference type="RuleBase" id="RU004003"/>
    </source>
</evidence>
<keyword evidence="3" id="KW-0472">Membrane</keyword>
<dbReference type="Pfam" id="PF00263">
    <property type="entry name" value="Secretin"/>
    <property type="match status" value="1"/>
</dbReference>
<dbReference type="PANTHER" id="PTHR30332:SF24">
    <property type="entry name" value="SECRETIN GSPD-RELATED"/>
    <property type="match status" value="1"/>
</dbReference>
<dbReference type="GO" id="GO:0016020">
    <property type="term" value="C:membrane"/>
    <property type="evidence" value="ECO:0007669"/>
    <property type="project" value="UniProtKB-SubCell"/>
</dbReference>
<feature type="region of interest" description="Disordered" evidence="5">
    <location>
        <begin position="194"/>
        <end position="215"/>
    </location>
</feature>
<dbReference type="InterPro" id="IPR050810">
    <property type="entry name" value="Bact_Secretion_Sys_Channel"/>
</dbReference>
<keyword evidence="8" id="KW-1185">Reference proteome</keyword>
<proteinExistence type="inferred from homology"/>
<dbReference type="GO" id="GO:0015627">
    <property type="term" value="C:type II protein secretion system complex"/>
    <property type="evidence" value="ECO:0007669"/>
    <property type="project" value="TreeGrafter"/>
</dbReference>
<comment type="caution">
    <text evidence="7">The sequence shown here is derived from an EMBL/GenBank/DDBJ whole genome shotgun (WGS) entry which is preliminary data.</text>
</comment>
<keyword evidence="2" id="KW-0732">Signal</keyword>
<gene>
    <name evidence="7" type="ORF">AXK11_06020</name>
</gene>
<evidence type="ECO:0000313" key="8">
    <source>
        <dbReference type="Proteomes" id="UP000070058"/>
    </source>
</evidence>
<evidence type="ECO:0000256" key="2">
    <source>
        <dbReference type="ARBA" id="ARBA00022729"/>
    </source>
</evidence>
<evidence type="ECO:0000259" key="6">
    <source>
        <dbReference type="Pfam" id="PF00263"/>
    </source>
</evidence>
<feature type="region of interest" description="Disordered" evidence="5">
    <location>
        <begin position="624"/>
        <end position="646"/>
    </location>
</feature>
<evidence type="ECO:0000256" key="3">
    <source>
        <dbReference type="ARBA" id="ARBA00023136"/>
    </source>
</evidence>
<evidence type="ECO:0000313" key="7">
    <source>
        <dbReference type="EMBL" id="KXU35545.1"/>
    </source>
</evidence>
<dbReference type="AlphaFoldDB" id="A0A139SLW9"/>
<evidence type="ECO:0000256" key="1">
    <source>
        <dbReference type="ARBA" id="ARBA00004370"/>
    </source>
</evidence>
<dbReference type="GO" id="GO:0009306">
    <property type="term" value="P:protein secretion"/>
    <property type="evidence" value="ECO:0007669"/>
    <property type="project" value="InterPro"/>
</dbReference>